<proteinExistence type="predicted"/>
<evidence type="ECO:0000313" key="1">
    <source>
        <dbReference type="EMBL" id="KAH7937439.1"/>
    </source>
</evidence>
<organism evidence="1 2">
    <name type="scientific">Dermacentor silvarum</name>
    <name type="common">Tick</name>
    <dbReference type="NCBI Taxonomy" id="543639"/>
    <lineage>
        <taxon>Eukaryota</taxon>
        <taxon>Metazoa</taxon>
        <taxon>Ecdysozoa</taxon>
        <taxon>Arthropoda</taxon>
        <taxon>Chelicerata</taxon>
        <taxon>Arachnida</taxon>
        <taxon>Acari</taxon>
        <taxon>Parasitiformes</taxon>
        <taxon>Ixodida</taxon>
        <taxon>Ixodoidea</taxon>
        <taxon>Ixodidae</taxon>
        <taxon>Rhipicephalinae</taxon>
        <taxon>Dermacentor</taxon>
    </lineage>
</organism>
<protein>
    <submittedName>
        <fullName evidence="1">Uncharacterized protein</fullName>
    </submittedName>
</protein>
<evidence type="ECO:0000313" key="2">
    <source>
        <dbReference type="Proteomes" id="UP000821865"/>
    </source>
</evidence>
<comment type="caution">
    <text evidence="1">The sequence shown here is derived from an EMBL/GenBank/DDBJ whole genome shotgun (WGS) entry which is preliminary data.</text>
</comment>
<keyword evidence="2" id="KW-1185">Reference proteome</keyword>
<dbReference type="EMBL" id="CM023477">
    <property type="protein sequence ID" value="KAH7937439.1"/>
    <property type="molecule type" value="Genomic_DNA"/>
</dbReference>
<gene>
    <name evidence="1" type="ORF">HPB49_012440</name>
</gene>
<sequence length="258" mass="29292">MLIDQTKRRQSLSPRRGYAPPPKYARPHRKNGGKLKNPPQETSKEETGGSVEVVPQAYHAPEWIRQFLNDTRAQSKGAEQRKLWKCQECRKLCKAGSSTQKESDDSTIATVLRDINRRLDELLPLKKVVQEMEESLNMMAKKYDTIGFDVVRHNSEIKNLKNRMSKLEEVGACAEIKKKGSCAVNAREYRSRKLNIELHGIQKTHKGCLMSEVNAIASKLQLAPLTEQSVSAIHRLPSRSDKITGIVIRFSNQSTRDQ</sequence>
<accession>A0ACB8C9A2</accession>
<name>A0ACB8C9A2_DERSI</name>
<dbReference type="Proteomes" id="UP000821865">
    <property type="component" value="Chromosome 8"/>
</dbReference>
<reference evidence="1" key="1">
    <citation type="submission" date="2020-05" db="EMBL/GenBank/DDBJ databases">
        <title>Large-scale comparative analyses of tick genomes elucidate their genetic diversity and vector capacities.</title>
        <authorList>
            <person name="Jia N."/>
            <person name="Wang J."/>
            <person name="Shi W."/>
            <person name="Du L."/>
            <person name="Sun Y."/>
            <person name="Zhan W."/>
            <person name="Jiang J."/>
            <person name="Wang Q."/>
            <person name="Zhang B."/>
            <person name="Ji P."/>
            <person name="Sakyi L.B."/>
            <person name="Cui X."/>
            <person name="Yuan T."/>
            <person name="Jiang B."/>
            <person name="Yang W."/>
            <person name="Lam T.T.-Y."/>
            <person name="Chang Q."/>
            <person name="Ding S."/>
            <person name="Wang X."/>
            <person name="Zhu J."/>
            <person name="Ruan X."/>
            <person name="Zhao L."/>
            <person name="Wei J."/>
            <person name="Que T."/>
            <person name="Du C."/>
            <person name="Cheng J."/>
            <person name="Dai P."/>
            <person name="Han X."/>
            <person name="Huang E."/>
            <person name="Gao Y."/>
            <person name="Liu J."/>
            <person name="Shao H."/>
            <person name="Ye R."/>
            <person name="Li L."/>
            <person name="Wei W."/>
            <person name="Wang X."/>
            <person name="Wang C."/>
            <person name="Yang T."/>
            <person name="Huo Q."/>
            <person name="Li W."/>
            <person name="Guo W."/>
            <person name="Chen H."/>
            <person name="Zhou L."/>
            <person name="Ni X."/>
            <person name="Tian J."/>
            <person name="Zhou Y."/>
            <person name="Sheng Y."/>
            <person name="Liu T."/>
            <person name="Pan Y."/>
            <person name="Xia L."/>
            <person name="Li J."/>
            <person name="Zhao F."/>
            <person name="Cao W."/>
        </authorList>
    </citation>
    <scope>NUCLEOTIDE SEQUENCE</scope>
    <source>
        <strain evidence="1">Dsil-2018</strain>
    </source>
</reference>